<evidence type="ECO:0000256" key="2">
    <source>
        <dbReference type="ARBA" id="ARBA00022723"/>
    </source>
</evidence>
<dbReference type="CDD" id="cd18137">
    <property type="entry name" value="HLD_clamp_pol_III_gamma_tau"/>
    <property type="match status" value="1"/>
</dbReference>
<evidence type="ECO:0000256" key="7">
    <source>
        <dbReference type="SAM" id="MobiDB-lite"/>
    </source>
</evidence>
<feature type="region of interest" description="Disordered" evidence="7">
    <location>
        <begin position="348"/>
        <end position="373"/>
    </location>
</feature>
<sequence length="706" mass="78519">MFFDEVIGQSLVVQSLMNAVKKDKIAHVYLFQGPRGIGKTSTARIFSAALNCDVATEEMKPCGYCKECSDFMLGKSRDLLELDASKKNGAEKVKYLLKKLLTLVPQSWPRFKVFVIDECHLLPSRTWLSLLKFLENPLQKVVFICVTTDLGNVPRTIQSRCQKYLFNKLRDGDIVLRLKKIASDENLDVEPQALNLIALNADGSLRDAETMLDQLSLMGKRITVDLVNELVGVVSDEKLLELLELALSSDTAETVKKARELLDLGADPIAMMSQLASLIMDIIAGAYKALDDKYSDAFLDGRNLSEADMERLKHALKILSEAEKQLRVSTDRSTWFIATLLQLGLMSSPGTTHTGSSRRQSSRATEENQSSISREVIAYKQRSGLLCSNSPSPTSMRKGLNAVKSSSSSSEVLENGASVSSHDDTTASTMTLACRNSEKLYDIWTKCIDRCHSKTLKQLLYSHGKLLSISEVEGILIAYIAFGEREVKLRAERFLSSITNSIEMVLRRNVEVRIILLSETELLNSNQTRQTAAAVTSSSDTESGHEIPMSRIQSIIEEQRLETEWLHRTPGSQGRLKPERNQVLPQEDTAHHHHQPNIGSAVSSGLNNGVKVLKICEMGGFQENQNGKRVEHCPVSPSLLHDSNFTNNKDNLGYESGSGRGVCSLLFCWNTQKSPRRSKIKGTSVRSRRSRKRGFSLFSGCAKPRK</sequence>
<keyword evidence="2" id="KW-0479">Metal-binding</keyword>
<dbReference type="EMBL" id="GEVL01010940">
    <property type="protein sequence ID" value="JAU66401.1"/>
    <property type="molecule type" value="Transcribed_RNA"/>
</dbReference>
<feature type="domain" description="STICHEL DnaA-N-like alpha-beta" evidence="10">
    <location>
        <begin position="434"/>
        <end position="516"/>
    </location>
</feature>
<evidence type="ECO:0000313" key="11">
    <source>
        <dbReference type="EMBL" id="JAU66401.1"/>
    </source>
</evidence>
<evidence type="ECO:0000256" key="3">
    <source>
        <dbReference type="ARBA" id="ARBA00022741"/>
    </source>
</evidence>
<dbReference type="GO" id="GO:0005663">
    <property type="term" value="C:DNA replication factor C complex"/>
    <property type="evidence" value="ECO:0007669"/>
    <property type="project" value="TreeGrafter"/>
</dbReference>
<keyword evidence="3" id="KW-0547">Nucleotide-binding</keyword>
<dbReference type="GO" id="GO:0006261">
    <property type="term" value="P:DNA-templated DNA replication"/>
    <property type="evidence" value="ECO:0007669"/>
    <property type="project" value="TreeGrafter"/>
</dbReference>
<dbReference type="GO" id="GO:0003677">
    <property type="term" value="F:DNA binding"/>
    <property type="evidence" value="ECO:0007669"/>
    <property type="project" value="InterPro"/>
</dbReference>
<evidence type="ECO:0000256" key="5">
    <source>
        <dbReference type="ARBA" id="ARBA00022840"/>
    </source>
</evidence>
<feature type="domain" description="DNA polymerase III subunit gamma/tau helical lid" evidence="9">
    <location>
        <begin position="174"/>
        <end position="215"/>
    </location>
</feature>
<evidence type="ECO:0000259" key="8">
    <source>
        <dbReference type="Pfam" id="PF12169"/>
    </source>
</evidence>
<keyword evidence="4" id="KW-0862">Zinc</keyword>
<evidence type="ECO:0000259" key="9">
    <source>
        <dbReference type="Pfam" id="PF22608"/>
    </source>
</evidence>
<evidence type="ECO:0000256" key="1">
    <source>
        <dbReference type="ARBA" id="ARBA00006360"/>
    </source>
</evidence>
<feature type="region of interest" description="Disordered" evidence="7">
    <location>
        <begin position="678"/>
        <end position="706"/>
    </location>
</feature>
<dbReference type="InterPro" id="IPR027417">
    <property type="entry name" value="P-loop_NTPase"/>
</dbReference>
<dbReference type="InterPro" id="IPR054506">
    <property type="entry name" value="DnaA_N-like_STI"/>
</dbReference>
<dbReference type="InterPro" id="IPR050238">
    <property type="entry name" value="DNA_Rep/Repair_Clamp_Loader"/>
</dbReference>
<dbReference type="InterPro" id="IPR008921">
    <property type="entry name" value="DNA_pol3_clamp-load_cplx_C"/>
</dbReference>
<comment type="similarity">
    <text evidence="1">Belongs to the DnaX/STICHEL family.</text>
</comment>
<gene>
    <name evidence="11" type="ORF">LE_TR21403_c2_g1_i1_g.68867</name>
</gene>
<feature type="compositionally biased region" description="Basic residues" evidence="7">
    <location>
        <begin position="678"/>
        <end position="694"/>
    </location>
</feature>
<dbReference type="Pfam" id="PF23007">
    <property type="entry name" value="DnaA_N-like_STI"/>
    <property type="match status" value="1"/>
</dbReference>
<dbReference type="FunFam" id="1.10.8.60:FF:000013">
    <property type="entry name" value="DNA polymerase III subunit gamma/tau"/>
    <property type="match status" value="1"/>
</dbReference>
<dbReference type="InterPro" id="IPR022754">
    <property type="entry name" value="DNA_pol_III_gamma-3"/>
</dbReference>
<dbReference type="SUPFAM" id="SSF48019">
    <property type="entry name" value="post-AAA+ oligomerization domain-like"/>
    <property type="match status" value="1"/>
</dbReference>
<dbReference type="PANTHER" id="PTHR11669:SF67">
    <property type="entry name" value="PROTEIN STICHEL-LIKE 1"/>
    <property type="match status" value="1"/>
</dbReference>
<feature type="domain" description="DNA polymerase III gamma subunit" evidence="8">
    <location>
        <begin position="223"/>
        <end position="343"/>
    </location>
</feature>
<proteinExistence type="inferred from homology"/>
<dbReference type="GO" id="GO:0003689">
    <property type="term" value="F:DNA clamp loader activity"/>
    <property type="evidence" value="ECO:0007669"/>
    <property type="project" value="TreeGrafter"/>
</dbReference>
<dbReference type="Pfam" id="PF22608">
    <property type="entry name" value="DNAX_ATPase_lid"/>
    <property type="match status" value="1"/>
</dbReference>
<reference evidence="11" key="1">
    <citation type="submission" date="2016-07" db="EMBL/GenBank/DDBJ databases">
        <title>De novo transcriptome assembly of four accessions of the metal hyperaccumulator plant Noccaea caerulescens.</title>
        <authorList>
            <person name="Blande D."/>
            <person name="Halimaa P."/>
            <person name="Tervahauta A.I."/>
            <person name="Aarts M.G."/>
            <person name="Karenlampi S.O."/>
        </authorList>
    </citation>
    <scope>NUCLEOTIDE SEQUENCE</scope>
</reference>
<keyword evidence="6" id="KW-0175">Coiled coil</keyword>
<feature type="region of interest" description="Disordered" evidence="7">
    <location>
        <begin position="385"/>
        <end position="425"/>
    </location>
</feature>
<dbReference type="InterPro" id="IPR012763">
    <property type="entry name" value="DNA_pol_III_sug/sutau_N"/>
</dbReference>
<protein>
    <submittedName>
        <fullName evidence="11">Protein STICHEL-like 1</fullName>
    </submittedName>
</protein>
<dbReference type="Gene3D" id="1.20.272.10">
    <property type="match status" value="1"/>
</dbReference>
<dbReference type="PANTHER" id="PTHR11669">
    <property type="entry name" value="REPLICATION FACTOR C / DNA POLYMERASE III GAMMA-TAU SUBUNIT"/>
    <property type="match status" value="1"/>
</dbReference>
<accession>A0A1J3HDK1</accession>
<dbReference type="Gene3D" id="3.40.50.300">
    <property type="entry name" value="P-loop containing nucleotide triphosphate hydrolases"/>
    <property type="match status" value="1"/>
</dbReference>
<feature type="compositionally biased region" description="Polar residues" evidence="7">
    <location>
        <begin position="386"/>
        <end position="395"/>
    </location>
</feature>
<dbReference type="GO" id="GO:0003887">
    <property type="term" value="F:DNA-directed DNA polymerase activity"/>
    <property type="evidence" value="ECO:0007669"/>
    <property type="project" value="InterPro"/>
</dbReference>
<dbReference type="GO" id="GO:0046872">
    <property type="term" value="F:metal ion binding"/>
    <property type="evidence" value="ECO:0007669"/>
    <property type="project" value="UniProtKB-KW"/>
</dbReference>
<organism evidence="11">
    <name type="scientific">Noccaea caerulescens</name>
    <name type="common">Alpine penny-cress</name>
    <name type="synonym">Thlaspi caerulescens</name>
    <dbReference type="NCBI Taxonomy" id="107243"/>
    <lineage>
        <taxon>Eukaryota</taxon>
        <taxon>Viridiplantae</taxon>
        <taxon>Streptophyta</taxon>
        <taxon>Embryophyta</taxon>
        <taxon>Tracheophyta</taxon>
        <taxon>Spermatophyta</taxon>
        <taxon>Magnoliopsida</taxon>
        <taxon>eudicotyledons</taxon>
        <taxon>Gunneridae</taxon>
        <taxon>Pentapetalae</taxon>
        <taxon>rosids</taxon>
        <taxon>malvids</taxon>
        <taxon>Brassicales</taxon>
        <taxon>Brassicaceae</taxon>
        <taxon>Coluteocarpeae</taxon>
        <taxon>Noccaea</taxon>
    </lineage>
</organism>
<dbReference type="Pfam" id="PF12169">
    <property type="entry name" value="DNA_pol3_gamma3"/>
    <property type="match status" value="1"/>
</dbReference>
<evidence type="ECO:0000256" key="4">
    <source>
        <dbReference type="ARBA" id="ARBA00022833"/>
    </source>
</evidence>
<dbReference type="GO" id="GO:0009360">
    <property type="term" value="C:DNA polymerase III complex"/>
    <property type="evidence" value="ECO:0007669"/>
    <property type="project" value="InterPro"/>
</dbReference>
<evidence type="ECO:0000259" key="10">
    <source>
        <dbReference type="Pfam" id="PF23007"/>
    </source>
</evidence>
<dbReference type="GO" id="GO:0006281">
    <property type="term" value="P:DNA repair"/>
    <property type="evidence" value="ECO:0007669"/>
    <property type="project" value="TreeGrafter"/>
</dbReference>
<evidence type="ECO:0000256" key="6">
    <source>
        <dbReference type="ARBA" id="ARBA00023054"/>
    </source>
</evidence>
<dbReference type="Gene3D" id="1.10.8.60">
    <property type="match status" value="1"/>
</dbReference>
<feature type="compositionally biased region" description="Low complexity" evidence="7">
    <location>
        <begin position="398"/>
        <end position="418"/>
    </location>
</feature>
<name>A0A1J3HDK1_NOCCA</name>
<dbReference type="NCBIfam" id="TIGR02397">
    <property type="entry name" value="dnaX_nterm"/>
    <property type="match status" value="1"/>
</dbReference>
<dbReference type="AlphaFoldDB" id="A0A1J3HDK1"/>
<dbReference type="InterPro" id="IPR045085">
    <property type="entry name" value="HLD_clamp_pol_III_gamma_tau"/>
</dbReference>
<dbReference type="Pfam" id="PF13177">
    <property type="entry name" value="DNA_pol3_delta2"/>
    <property type="match status" value="1"/>
</dbReference>
<keyword evidence="5" id="KW-0067">ATP-binding</keyword>
<dbReference type="GO" id="GO:0005524">
    <property type="term" value="F:ATP binding"/>
    <property type="evidence" value="ECO:0007669"/>
    <property type="project" value="UniProtKB-KW"/>
</dbReference>
<dbReference type="SUPFAM" id="SSF52540">
    <property type="entry name" value="P-loop containing nucleoside triphosphate hydrolases"/>
    <property type="match status" value="1"/>
</dbReference>